<dbReference type="Proteomes" id="UP000479710">
    <property type="component" value="Unassembled WGS sequence"/>
</dbReference>
<dbReference type="EMBL" id="SPHZ02000006">
    <property type="protein sequence ID" value="KAF0909635.1"/>
    <property type="molecule type" value="Genomic_DNA"/>
</dbReference>
<accession>A0A6G1DA50</accession>
<comment type="caution">
    <text evidence="2">The sequence shown here is derived from an EMBL/GenBank/DDBJ whole genome shotgun (WGS) entry which is preliminary data.</text>
</comment>
<feature type="region of interest" description="Disordered" evidence="1">
    <location>
        <begin position="66"/>
        <end position="91"/>
    </location>
</feature>
<proteinExistence type="predicted"/>
<evidence type="ECO:0000313" key="3">
    <source>
        <dbReference type="Proteomes" id="UP000479710"/>
    </source>
</evidence>
<evidence type="ECO:0000313" key="2">
    <source>
        <dbReference type="EMBL" id="KAF0909635.1"/>
    </source>
</evidence>
<sequence length="91" mass="9867">MPRCIEDRRGAQSCSIRLPASRGRQRGVNLECVCGLCPHDYGDQEEHHELEESGSCQGEIGREDQQFWDELSVNPPSSAPPVTSAVAASAA</sequence>
<dbReference type="AlphaFoldDB" id="A0A6G1DA50"/>
<name>A0A6G1DA50_9ORYZ</name>
<reference evidence="2 3" key="1">
    <citation type="submission" date="2019-11" db="EMBL/GenBank/DDBJ databases">
        <title>Whole genome sequence of Oryza granulata.</title>
        <authorList>
            <person name="Li W."/>
        </authorList>
    </citation>
    <scope>NUCLEOTIDE SEQUENCE [LARGE SCALE GENOMIC DNA]</scope>
    <source>
        <strain evidence="3">cv. Menghai</strain>
        <tissue evidence="2">Leaf</tissue>
    </source>
</reference>
<keyword evidence="3" id="KW-1185">Reference proteome</keyword>
<gene>
    <name evidence="2" type="ORF">E2562_000004</name>
</gene>
<feature type="compositionally biased region" description="Low complexity" evidence="1">
    <location>
        <begin position="72"/>
        <end position="91"/>
    </location>
</feature>
<evidence type="ECO:0000256" key="1">
    <source>
        <dbReference type="SAM" id="MobiDB-lite"/>
    </source>
</evidence>
<protein>
    <submittedName>
        <fullName evidence="2">Uncharacterized protein</fullName>
    </submittedName>
</protein>
<organism evidence="2 3">
    <name type="scientific">Oryza meyeriana var. granulata</name>
    <dbReference type="NCBI Taxonomy" id="110450"/>
    <lineage>
        <taxon>Eukaryota</taxon>
        <taxon>Viridiplantae</taxon>
        <taxon>Streptophyta</taxon>
        <taxon>Embryophyta</taxon>
        <taxon>Tracheophyta</taxon>
        <taxon>Spermatophyta</taxon>
        <taxon>Magnoliopsida</taxon>
        <taxon>Liliopsida</taxon>
        <taxon>Poales</taxon>
        <taxon>Poaceae</taxon>
        <taxon>BOP clade</taxon>
        <taxon>Oryzoideae</taxon>
        <taxon>Oryzeae</taxon>
        <taxon>Oryzinae</taxon>
        <taxon>Oryza</taxon>
        <taxon>Oryza meyeriana</taxon>
    </lineage>
</organism>